<evidence type="ECO:0000313" key="5">
    <source>
        <dbReference type="EMBL" id="MFD0950042.1"/>
    </source>
</evidence>
<evidence type="ECO:0000256" key="2">
    <source>
        <dbReference type="ARBA" id="ARBA00023027"/>
    </source>
</evidence>
<dbReference type="Gene3D" id="3.40.50.720">
    <property type="entry name" value="NAD(P)-binding Rossmann-like Domain"/>
    <property type="match status" value="2"/>
</dbReference>
<organism evidence="5 6">
    <name type="scientific">Paraperlucidibaca wandonensis</name>
    <dbReference type="NCBI Taxonomy" id="1268273"/>
    <lineage>
        <taxon>Bacteria</taxon>
        <taxon>Pseudomonadati</taxon>
        <taxon>Pseudomonadota</taxon>
        <taxon>Gammaproteobacteria</taxon>
        <taxon>Moraxellales</taxon>
        <taxon>Moraxellaceae</taxon>
        <taxon>Paraperlucidibaca</taxon>
    </lineage>
</organism>
<dbReference type="SMART" id="SM00984">
    <property type="entry name" value="UDPG_MGDP_dh_C"/>
    <property type="match status" value="1"/>
</dbReference>
<dbReference type="InterPro" id="IPR028359">
    <property type="entry name" value="UDP_ManNAc/GlcNAc_DH"/>
</dbReference>
<dbReference type="GO" id="GO:0089714">
    <property type="term" value="F:UDP-N-acetyl-D-mannosamine dehydrogenase activity"/>
    <property type="evidence" value="ECO:0007669"/>
    <property type="project" value="UniProtKB-EC"/>
</dbReference>
<dbReference type="PANTHER" id="PTHR43491">
    <property type="entry name" value="UDP-N-ACETYL-D-MANNOSAMINE DEHYDROGENASE"/>
    <property type="match status" value="1"/>
</dbReference>
<dbReference type="NCBIfam" id="NF008286">
    <property type="entry name" value="PRK11064.1"/>
    <property type="match status" value="1"/>
</dbReference>
<dbReference type="InterPro" id="IPR014027">
    <property type="entry name" value="UDP-Glc/GDP-Man_DH_C"/>
</dbReference>
<keyword evidence="1 5" id="KW-0560">Oxidoreductase</keyword>
<dbReference type="Pfam" id="PF00984">
    <property type="entry name" value="UDPG_MGDP_dh"/>
    <property type="match status" value="1"/>
</dbReference>
<proteinExistence type="inferred from homology"/>
<dbReference type="InterPro" id="IPR014026">
    <property type="entry name" value="UDP-Glc/GDP-Man_DH_dimer"/>
</dbReference>
<evidence type="ECO:0000256" key="3">
    <source>
        <dbReference type="PIRNR" id="PIRNR000124"/>
    </source>
</evidence>
<dbReference type="InterPro" id="IPR001732">
    <property type="entry name" value="UDP-Glc/GDP-Man_DH_N"/>
</dbReference>
<comment type="caution">
    <text evidence="5">The sequence shown here is derived from an EMBL/GenBank/DDBJ whole genome shotgun (WGS) entry which is preliminary data.</text>
</comment>
<dbReference type="Proteomes" id="UP001597044">
    <property type="component" value="Unassembled WGS sequence"/>
</dbReference>
<dbReference type="RefSeq" id="WP_379070385.1">
    <property type="nucleotide sequence ID" value="NZ_JBHTIT010000001.1"/>
</dbReference>
<dbReference type="EC" id="1.1.1.336" evidence="5"/>
<dbReference type="NCBIfam" id="TIGR03026">
    <property type="entry name" value="NDP-sugDHase"/>
    <property type="match status" value="1"/>
</dbReference>
<dbReference type="InterPro" id="IPR036220">
    <property type="entry name" value="UDP-Glc/GDP-Man_DH_C_sf"/>
</dbReference>
<dbReference type="SUPFAM" id="SSF52413">
    <property type="entry name" value="UDP-glucose/GDP-mannose dehydrogenase C-terminal domain"/>
    <property type="match status" value="1"/>
</dbReference>
<evidence type="ECO:0000259" key="4">
    <source>
        <dbReference type="SMART" id="SM00984"/>
    </source>
</evidence>
<accession>A0ABW3HGM8</accession>
<dbReference type="Pfam" id="PF03720">
    <property type="entry name" value="UDPG_MGDP_dh_C"/>
    <property type="match status" value="1"/>
</dbReference>
<dbReference type="InterPro" id="IPR036291">
    <property type="entry name" value="NAD(P)-bd_dom_sf"/>
</dbReference>
<name>A0ABW3HGM8_9GAMM</name>
<keyword evidence="6" id="KW-1185">Reference proteome</keyword>
<feature type="domain" description="UDP-glucose/GDP-mannose dehydrogenase C-terminal" evidence="4">
    <location>
        <begin position="329"/>
        <end position="421"/>
    </location>
</feature>
<dbReference type="PIRSF" id="PIRSF000124">
    <property type="entry name" value="UDPglc_GDPman_dh"/>
    <property type="match status" value="1"/>
</dbReference>
<dbReference type="SUPFAM" id="SSF48179">
    <property type="entry name" value="6-phosphogluconate dehydrogenase C-terminal domain-like"/>
    <property type="match status" value="1"/>
</dbReference>
<dbReference type="PANTHER" id="PTHR43491:SF1">
    <property type="entry name" value="UDP-N-ACETYL-D-MANNOSAMINE DEHYDROGENASE"/>
    <property type="match status" value="1"/>
</dbReference>
<gene>
    <name evidence="5" type="primary">wecC</name>
    <name evidence="5" type="ORF">ACFQ0F_06515</name>
</gene>
<dbReference type="InterPro" id="IPR008927">
    <property type="entry name" value="6-PGluconate_DH-like_C_sf"/>
</dbReference>
<dbReference type="SUPFAM" id="SSF51735">
    <property type="entry name" value="NAD(P)-binding Rossmann-fold domains"/>
    <property type="match status" value="1"/>
</dbReference>
<keyword evidence="2" id="KW-0520">NAD</keyword>
<evidence type="ECO:0000313" key="6">
    <source>
        <dbReference type="Proteomes" id="UP001597044"/>
    </source>
</evidence>
<evidence type="ECO:0000256" key="1">
    <source>
        <dbReference type="ARBA" id="ARBA00023002"/>
    </source>
</evidence>
<dbReference type="Pfam" id="PF03721">
    <property type="entry name" value="UDPG_MGDP_dh_N"/>
    <property type="match status" value="1"/>
</dbReference>
<sequence length="421" mass="45844">MSFNTISVIGLGYIGLPTAAMFASRKKKVIGVDVNQHAVDTINRGEIHIVEPELDLIVHSAVTEGYLKAVTSPEPADAFLIAVPTPFKNNDSTIPEPDLSYIKKASEAIAPLLKKGDLVILESTSPVGATEQMAEWLAAARLDLSFPQVAGEEADVNVAHCPERVLPGHVVRELVENDRVIGGMTAKCSMRAVELYKIFVEGECVVANARTAEMAKLTENSCRDVQIAFANELSIICDKLDINVWELISLANRHPRINILQPGPGVGGHCIAVDPWFIVSKTPDEAQIIHTARKVNDAKPGWVINKVKLAIADFLQANPTKTAKDVTIACYGLAFKPDIDDLRESPALNIAKQIAELHSGAVIAVEPNISELPGNVSALKLSEFDVAKKTADIHLMLVDHKEFKDQKMKNKYLIDTKGIWC</sequence>
<dbReference type="PIRSF" id="PIRSF500136">
    <property type="entry name" value="UDP_ManNAc_DH"/>
    <property type="match status" value="1"/>
</dbReference>
<dbReference type="InterPro" id="IPR017476">
    <property type="entry name" value="UDP-Glc/GDP-Man"/>
</dbReference>
<comment type="similarity">
    <text evidence="3">Belongs to the UDP-glucose/GDP-mannose dehydrogenase family.</text>
</comment>
<reference evidence="6" key="1">
    <citation type="journal article" date="2019" name="Int. J. Syst. Evol. Microbiol.">
        <title>The Global Catalogue of Microorganisms (GCM) 10K type strain sequencing project: providing services to taxonomists for standard genome sequencing and annotation.</title>
        <authorList>
            <consortium name="The Broad Institute Genomics Platform"/>
            <consortium name="The Broad Institute Genome Sequencing Center for Infectious Disease"/>
            <person name="Wu L."/>
            <person name="Ma J."/>
        </authorList>
    </citation>
    <scope>NUCLEOTIDE SEQUENCE [LARGE SCALE GENOMIC DNA]</scope>
    <source>
        <strain evidence="6">CCUG 63419</strain>
    </source>
</reference>
<protein>
    <submittedName>
        <fullName evidence="5">UDP-N-acetyl-D-mannosamine dehydrogenase</fullName>
        <ecNumber evidence="5">1.1.1.336</ecNumber>
    </submittedName>
</protein>
<dbReference type="EMBL" id="JBHTIT010000001">
    <property type="protein sequence ID" value="MFD0950042.1"/>
    <property type="molecule type" value="Genomic_DNA"/>
</dbReference>